<dbReference type="SUPFAM" id="SSF53335">
    <property type="entry name" value="S-adenosyl-L-methionine-dependent methyltransferases"/>
    <property type="match status" value="1"/>
</dbReference>
<organism evidence="2 3">
    <name type="scientific">Candidatus Spechtbacteria bacterium RIFCSPLOWO2_01_FULL_46_10</name>
    <dbReference type="NCBI Taxonomy" id="1802163"/>
    <lineage>
        <taxon>Bacteria</taxon>
        <taxon>Candidatus Spechtiibacteriota</taxon>
    </lineage>
</organism>
<feature type="domain" description="Methyltransferase" evidence="1">
    <location>
        <begin position="25"/>
        <end position="136"/>
    </location>
</feature>
<comment type="caution">
    <text evidence="2">The sequence shown here is derived from an EMBL/GenBank/DDBJ whole genome shotgun (WGS) entry which is preliminary data.</text>
</comment>
<name>A0A1G2HEJ0_9BACT</name>
<dbReference type="PANTHER" id="PTHR43591">
    <property type="entry name" value="METHYLTRANSFERASE"/>
    <property type="match status" value="1"/>
</dbReference>
<evidence type="ECO:0000259" key="1">
    <source>
        <dbReference type="Pfam" id="PF13847"/>
    </source>
</evidence>
<evidence type="ECO:0000313" key="3">
    <source>
        <dbReference type="Proteomes" id="UP000179153"/>
    </source>
</evidence>
<dbReference type="PANTHER" id="PTHR43591:SF24">
    <property type="entry name" value="2-METHOXY-6-POLYPRENYL-1,4-BENZOQUINOL METHYLASE, MITOCHONDRIAL"/>
    <property type="match status" value="1"/>
</dbReference>
<dbReference type="Gene3D" id="3.40.50.150">
    <property type="entry name" value="Vaccinia Virus protein VP39"/>
    <property type="match status" value="1"/>
</dbReference>
<dbReference type="AlphaFoldDB" id="A0A1G2HEJ0"/>
<dbReference type="InterPro" id="IPR025714">
    <property type="entry name" value="Methyltranfer_dom"/>
</dbReference>
<protein>
    <recommendedName>
        <fullName evidence="1">Methyltransferase domain-containing protein</fullName>
    </recommendedName>
</protein>
<evidence type="ECO:0000313" key="2">
    <source>
        <dbReference type="EMBL" id="OGZ60884.1"/>
    </source>
</evidence>
<reference evidence="2 3" key="1">
    <citation type="journal article" date="2016" name="Nat. Commun.">
        <title>Thousands of microbial genomes shed light on interconnected biogeochemical processes in an aquifer system.</title>
        <authorList>
            <person name="Anantharaman K."/>
            <person name="Brown C.T."/>
            <person name="Hug L.A."/>
            <person name="Sharon I."/>
            <person name="Castelle C.J."/>
            <person name="Probst A.J."/>
            <person name="Thomas B.C."/>
            <person name="Singh A."/>
            <person name="Wilkins M.J."/>
            <person name="Karaoz U."/>
            <person name="Brodie E.L."/>
            <person name="Williams K.H."/>
            <person name="Hubbard S.S."/>
            <person name="Banfield J.F."/>
        </authorList>
    </citation>
    <scope>NUCLEOTIDE SEQUENCE [LARGE SCALE GENOMIC DNA]</scope>
</reference>
<dbReference type="Pfam" id="PF13847">
    <property type="entry name" value="Methyltransf_31"/>
    <property type="match status" value="1"/>
</dbReference>
<dbReference type="Proteomes" id="UP000179153">
    <property type="component" value="Unassembled WGS sequence"/>
</dbReference>
<dbReference type="InterPro" id="IPR029063">
    <property type="entry name" value="SAM-dependent_MTases_sf"/>
</dbReference>
<dbReference type="STRING" id="1802163.A2932_00815"/>
<dbReference type="GO" id="GO:0008168">
    <property type="term" value="F:methyltransferase activity"/>
    <property type="evidence" value="ECO:0007669"/>
    <property type="project" value="TreeGrafter"/>
</dbReference>
<dbReference type="CDD" id="cd02440">
    <property type="entry name" value="AdoMet_MTases"/>
    <property type="match status" value="1"/>
</dbReference>
<gene>
    <name evidence="2" type="ORF">A2932_00815</name>
</gene>
<sequence>MQSTQKTIDVFLNPYEVVKFFGLREGMFIADFGAGAGHFTTAMARKVGNSGEVNAIDIRQEVLEAIRGYEELEKLYQIETIRGDLEADGGSHLPAGSQDLVLCANILHIVQNKDAVLKEAHRVLKKGGRLIVIDWNINFAIGPAKDLRLSEDKARSLAEGVDFTFKKELDVASSHYALEFTK</sequence>
<accession>A0A1G2HEJ0</accession>
<dbReference type="EMBL" id="MHOI01000034">
    <property type="protein sequence ID" value="OGZ60884.1"/>
    <property type="molecule type" value="Genomic_DNA"/>
</dbReference>
<proteinExistence type="predicted"/>